<dbReference type="EC" id="4.2.1.1" evidence="3 8"/>
<dbReference type="Pfam" id="PF00484">
    <property type="entry name" value="Pro_CA"/>
    <property type="match status" value="1"/>
</dbReference>
<comment type="similarity">
    <text evidence="2 8">Belongs to the beta-class carbonic anhydrase family.</text>
</comment>
<dbReference type="SUPFAM" id="SSF53056">
    <property type="entry name" value="beta-carbonic anhydrase, cab"/>
    <property type="match status" value="1"/>
</dbReference>
<comment type="catalytic activity">
    <reaction evidence="6 8">
        <text>hydrogencarbonate + H(+) = CO2 + H2O</text>
        <dbReference type="Rhea" id="RHEA:10748"/>
        <dbReference type="ChEBI" id="CHEBI:15377"/>
        <dbReference type="ChEBI" id="CHEBI:15378"/>
        <dbReference type="ChEBI" id="CHEBI:16526"/>
        <dbReference type="ChEBI" id="CHEBI:17544"/>
        <dbReference type="EC" id="4.2.1.1"/>
    </reaction>
</comment>
<dbReference type="AlphaFoldDB" id="A0AAP0B623"/>
<organism evidence="9 10">
    <name type="scientific">Platanthera zijinensis</name>
    <dbReference type="NCBI Taxonomy" id="2320716"/>
    <lineage>
        <taxon>Eukaryota</taxon>
        <taxon>Viridiplantae</taxon>
        <taxon>Streptophyta</taxon>
        <taxon>Embryophyta</taxon>
        <taxon>Tracheophyta</taxon>
        <taxon>Spermatophyta</taxon>
        <taxon>Magnoliopsida</taxon>
        <taxon>Liliopsida</taxon>
        <taxon>Asparagales</taxon>
        <taxon>Orchidaceae</taxon>
        <taxon>Orchidoideae</taxon>
        <taxon>Orchideae</taxon>
        <taxon>Orchidinae</taxon>
        <taxon>Platanthera</taxon>
    </lineage>
</organism>
<dbReference type="Proteomes" id="UP001418222">
    <property type="component" value="Unassembled WGS sequence"/>
</dbReference>
<evidence type="ECO:0000256" key="4">
    <source>
        <dbReference type="ARBA" id="ARBA00022833"/>
    </source>
</evidence>
<keyword evidence="10" id="KW-1185">Reference proteome</keyword>
<dbReference type="PROSITE" id="PS00704">
    <property type="entry name" value="PROK_CO2_ANHYDRASE_1"/>
    <property type="match status" value="1"/>
</dbReference>
<feature type="binding site" evidence="7">
    <location>
        <position position="63"/>
    </location>
    <ligand>
        <name>Zn(2+)</name>
        <dbReference type="ChEBI" id="CHEBI:29105"/>
    </ligand>
</feature>
<dbReference type="Gene3D" id="3.40.1050.10">
    <property type="entry name" value="Carbonic anhydrase"/>
    <property type="match status" value="1"/>
</dbReference>
<dbReference type="InterPro" id="IPR045066">
    <property type="entry name" value="Beta_CA_cladeB"/>
</dbReference>
<comment type="cofactor">
    <cofactor evidence="7">
        <name>Zn(2+)</name>
        <dbReference type="ChEBI" id="CHEBI:29105"/>
    </cofactor>
    <text evidence="7">Binds 1 zinc ion per subunit.</text>
</comment>
<feature type="binding site" evidence="7">
    <location>
        <position position="121"/>
    </location>
    <ligand>
        <name>Zn(2+)</name>
        <dbReference type="ChEBI" id="CHEBI:29105"/>
    </ligand>
</feature>
<dbReference type="FunFam" id="3.40.1050.10:FF:000003">
    <property type="entry name" value="Carbonic anhydrase"/>
    <property type="match status" value="1"/>
</dbReference>
<name>A0AAP0B623_9ASPA</name>
<dbReference type="EMBL" id="JBBWWQ010000015">
    <property type="protein sequence ID" value="KAK8929063.1"/>
    <property type="molecule type" value="Genomic_DNA"/>
</dbReference>
<evidence type="ECO:0000256" key="8">
    <source>
        <dbReference type="RuleBase" id="RU003956"/>
    </source>
</evidence>
<evidence type="ECO:0000256" key="1">
    <source>
        <dbReference type="ARBA" id="ARBA00002904"/>
    </source>
</evidence>
<dbReference type="InterPro" id="IPR036874">
    <property type="entry name" value="Carbonic_anhydrase_sf"/>
</dbReference>
<dbReference type="GO" id="GO:0015976">
    <property type="term" value="P:carbon utilization"/>
    <property type="evidence" value="ECO:0007669"/>
    <property type="project" value="InterPro"/>
</dbReference>
<dbReference type="InterPro" id="IPR001765">
    <property type="entry name" value="Carbonic_anhydrase"/>
</dbReference>
<evidence type="ECO:0000256" key="2">
    <source>
        <dbReference type="ARBA" id="ARBA00006217"/>
    </source>
</evidence>
<evidence type="ECO:0000256" key="6">
    <source>
        <dbReference type="ARBA" id="ARBA00048348"/>
    </source>
</evidence>
<reference evidence="9 10" key="1">
    <citation type="journal article" date="2022" name="Nat. Plants">
        <title>Genomes of leafy and leafless Platanthera orchids illuminate the evolution of mycoheterotrophy.</title>
        <authorList>
            <person name="Li M.H."/>
            <person name="Liu K.W."/>
            <person name="Li Z."/>
            <person name="Lu H.C."/>
            <person name="Ye Q.L."/>
            <person name="Zhang D."/>
            <person name="Wang J.Y."/>
            <person name="Li Y.F."/>
            <person name="Zhong Z.M."/>
            <person name="Liu X."/>
            <person name="Yu X."/>
            <person name="Liu D.K."/>
            <person name="Tu X.D."/>
            <person name="Liu B."/>
            <person name="Hao Y."/>
            <person name="Liao X.Y."/>
            <person name="Jiang Y.T."/>
            <person name="Sun W.H."/>
            <person name="Chen J."/>
            <person name="Chen Y.Q."/>
            <person name="Ai Y."/>
            <person name="Zhai J.W."/>
            <person name="Wu S.S."/>
            <person name="Zhou Z."/>
            <person name="Hsiao Y.Y."/>
            <person name="Wu W.L."/>
            <person name="Chen Y.Y."/>
            <person name="Lin Y.F."/>
            <person name="Hsu J.L."/>
            <person name="Li C.Y."/>
            <person name="Wang Z.W."/>
            <person name="Zhao X."/>
            <person name="Zhong W.Y."/>
            <person name="Ma X.K."/>
            <person name="Ma L."/>
            <person name="Huang J."/>
            <person name="Chen G.Z."/>
            <person name="Huang M.Z."/>
            <person name="Huang L."/>
            <person name="Peng D.H."/>
            <person name="Luo Y.B."/>
            <person name="Zou S.Q."/>
            <person name="Chen S.P."/>
            <person name="Lan S."/>
            <person name="Tsai W.C."/>
            <person name="Van de Peer Y."/>
            <person name="Liu Z.J."/>
        </authorList>
    </citation>
    <scope>NUCLEOTIDE SEQUENCE [LARGE SCALE GENOMIC DNA]</scope>
    <source>
        <strain evidence="9">Lor287</strain>
    </source>
</reference>
<evidence type="ECO:0000256" key="3">
    <source>
        <dbReference type="ARBA" id="ARBA00012925"/>
    </source>
</evidence>
<protein>
    <recommendedName>
        <fullName evidence="3 8">Carbonic anhydrase</fullName>
        <ecNumber evidence="3 8">4.2.1.1</ecNumber>
    </recommendedName>
    <alternativeName>
        <fullName evidence="8">Carbonate dehydratase</fullName>
    </alternativeName>
</protein>
<evidence type="ECO:0000256" key="7">
    <source>
        <dbReference type="PIRSR" id="PIRSR601765-1"/>
    </source>
</evidence>
<dbReference type="CDD" id="cd00884">
    <property type="entry name" value="beta_CA_cladeB"/>
    <property type="match status" value="1"/>
</dbReference>
<dbReference type="PANTHER" id="PTHR11002:SF56">
    <property type="entry name" value="BETA CARBONIC ANHYDRASE 2, CHLOROPLASTIC"/>
    <property type="match status" value="1"/>
</dbReference>
<gene>
    <name evidence="9" type="ORF">KSP39_PZI017218</name>
</gene>
<keyword evidence="4 7" id="KW-0862">Zinc</keyword>
<dbReference type="GO" id="GO:0008270">
    <property type="term" value="F:zinc ion binding"/>
    <property type="evidence" value="ECO:0007669"/>
    <property type="project" value="UniProtKB-UniRule"/>
</dbReference>
<comment type="caution">
    <text evidence="9">The sequence shown here is derived from an EMBL/GenBank/DDBJ whole genome shotgun (WGS) entry which is preliminary data.</text>
</comment>
<feature type="binding site" evidence="7">
    <location>
        <position position="61"/>
    </location>
    <ligand>
        <name>Zn(2+)</name>
        <dbReference type="ChEBI" id="CHEBI:29105"/>
    </ligand>
</feature>
<accession>A0AAP0B623</accession>
<keyword evidence="7" id="KW-0479">Metal-binding</keyword>
<comment type="function">
    <text evidence="1 8">Reversible hydration of carbon dioxide.</text>
</comment>
<dbReference type="InterPro" id="IPR015892">
    <property type="entry name" value="Carbonic_anhydrase_CS"/>
</dbReference>
<evidence type="ECO:0000313" key="10">
    <source>
        <dbReference type="Proteomes" id="UP001418222"/>
    </source>
</evidence>
<evidence type="ECO:0000313" key="9">
    <source>
        <dbReference type="EMBL" id="KAK8929063.1"/>
    </source>
</evidence>
<dbReference type="SMART" id="SM00947">
    <property type="entry name" value="Pro_CA"/>
    <property type="match status" value="1"/>
</dbReference>
<sequence length="221" mass="24525">MCPTPVLAAPSTVSPTVEMAEAIHRLHSGFERFKKEIFEKKPEVFSQLAEGQSPEFLIFACADSRVCPSVLFNFLPGEAFVIRSIANVIPPYDKTKYAGTGAALEYPVIHLKVKNIIVIGHSRCGGIKALLSANEDGTHSTEFIEEWVKVATSAKEVIKEAHSHLPFEDQCSKCEKEAVKLYLENLKTYPFVTEGVEKNTLSLFGGYYDFVKGTFETWEAA</sequence>
<dbReference type="PANTHER" id="PTHR11002">
    <property type="entry name" value="CARBONIC ANHYDRASE"/>
    <property type="match status" value="1"/>
</dbReference>
<keyword evidence="5 8" id="KW-0456">Lyase</keyword>
<feature type="binding site" evidence="7">
    <location>
        <position position="124"/>
    </location>
    <ligand>
        <name>Zn(2+)</name>
        <dbReference type="ChEBI" id="CHEBI:29105"/>
    </ligand>
</feature>
<evidence type="ECO:0000256" key="5">
    <source>
        <dbReference type="ARBA" id="ARBA00023239"/>
    </source>
</evidence>
<proteinExistence type="inferred from homology"/>
<dbReference type="GO" id="GO:0004089">
    <property type="term" value="F:carbonate dehydratase activity"/>
    <property type="evidence" value="ECO:0007669"/>
    <property type="project" value="UniProtKB-UniRule"/>
</dbReference>